<evidence type="ECO:0000313" key="3">
    <source>
        <dbReference type="Proteomes" id="UP001415857"/>
    </source>
</evidence>
<protein>
    <submittedName>
        <fullName evidence="2">Uncharacterized protein</fullName>
    </submittedName>
</protein>
<feature type="compositionally biased region" description="Polar residues" evidence="1">
    <location>
        <begin position="88"/>
        <end position="99"/>
    </location>
</feature>
<dbReference type="AlphaFoldDB" id="A0AAP0RZA6"/>
<sequence>MLEDDYLVRRCSSDPYNSPEMTNNVGAPPPNQILDSYIGSGCFWNPQSPDNTTAAAKINVNATTPPSPLRGNSLALSPLPPTLRRSVSDPTSSAYQTPVDSIKEESPNSKALIIPWLSSGHMQFSFNTLKE</sequence>
<evidence type="ECO:0000313" key="2">
    <source>
        <dbReference type="EMBL" id="KAK9283835.1"/>
    </source>
</evidence>
<accession>A0AAP0RZA6</accession>
<keyword evidence="3" id="KW-1185">Reference proteome</keyword>
<name>A0AAP0RZA6_LIQFO</name>
<dbReference type="EMBL" id="JBBPBK010000006">
    <property type="protein sequence ID" value="KAK9283835.1"/>
    <property type="molecule type" value="Genomic_DNA"/>
</dbReference>
<proteinExistence type="predicted"/>
<feature type="region of interest" description="Disordered" evidence="1">
    <location>
        <begin position="61"/>
        <end position="106"/>
    </location>
</feature>
<organism evidence="2 3">
    <name type="scientific">Liquidambar formosana</name>
    <name type="common">Formosan gum</name>
    <dbReference type="NCBI Taxonomy" id="63359"/>
    <lineage>
        <taxon>Eukaryota</taxon>
        <taxon>Viridiplantae</taxon>
        <taxon>Streptophyta</taxon>
        <taxon>Embryophyta</taxon>
        <taxon>Tracheophyta</taxon>
        <taxon>Spermatophyta</taxon>
        <taxon>Magnoliopsida</taxon>
        <taxon>eudicotyledons</taxon>
        <taxon>Gunneridae</taxon>
        <taxon>Pentapetalae</taxon>
        <taxon>Saxifragales</taxon>
        <taxon>Altingiaceae</taxon>
        <taxon>Liquidambar</taxon>
    </lineage>
</organism>
<dbReference type="Proteomes" id="UP001415857">
    <property type="component" value="Unassembled WGS sequence"/>
</dbReference>
<reference evidence="2 3" key="1">
    <citation type="journal article" date="2024" name="Plant J.">
        <title>Genome sequences and population genomics reveal climatic adaptation and genomic divergence between two closely related sweetgum species.</title>
        <authorList>
            <person name="Xu W.Q."/>
            <person name="Ren C.Q."/>
            <person name="Zhang X.Y."/>
            <person name="Comes H.P."/>
            <person name="Liu X.H."/>
            <person name="Li Y.G."/>
            <person name="Kettle C.J."/>
            <person name="Jalonen R."/>
            <person name="Gaisberger H."/>
            <person name="Ma Y.Z."/>
            <person name="Qiu Y.X."/>
        </authorList>
    </citation>
    <scope>NUCLEOTIDE SEQUENCE [LARGE SCALE GENOMIC DNA]</scope>
    <source>
        <strain evidence="2">Hangzhou</strain>
    </source>
</reference>
<gene>
    <name evidence="2" type="ORF">L1049_012089</name>
</gene>
<evidence type="ECO:0000256" key="1">
    <source>
        <dbReference type="SAM" id="MobiDB-lite"/>
    </source>
</evidence>
<comment type="caution">
    <text evidence="2">The sequence shown here is derived from an EMBL/GenBank/DDBJ whole genome shotgun (WGS) entry which is preliminary data.</text>
</comment>